<evidence type="ECO:0000313" key="1">
    <source>
        <dbReference type="EMBL" id="CAH2223210.1"/>
    </source>
</evidence>
<dbReference type="AlphaFoldDB" id="A0A8S4QWG8"/>
<accession>A0A8S4QWG8</accession>
<proteinExistence type="predicted"/>
<feature type="non-terminal residue" evidence="1">
    <location>
        <position position="1"/>
    </location>
</feature>
<evidence type="ECO:0000313" key="2">
    <source>
        <dbReference type="Proteomes" id="UP000838756"/>
    </source>
</evidence>
<organism evidence="1 2">
    <name type="scientific">Pararge aegeria aegeria</name>
    <dbReference type="NCBI Taxonomy" id="348720"/>
    <lineage>
        <taxon>Eukaryota</taxon>
        <taxon>Metazoa</taxon>
        <taxon>Ecdysozoa</taxon>
        <taxon>Arthropoda</taxon>
        <taxon>Hexapoda</taxon>
        <taxon>Insecta</taxon>
        <taxon>Pterygota</taxon>
        <taxon>Neoptera</taxon>
        <taxon>Endopterygota</taxon>
        <taxon>Lepidoptera</taxon>
        <taxon>Glossata</taxon>
        <taxon>Ditrysia</taxon>
        <taxon>Papilionoidea</taxon>
        <taxon>Nymphalidae</taxon>
        <taxon>Satyrinae</taxon>
        <taxon>Satyrini</taxon>
        <taxon>Parargina</taxon>
        <taxon>Pararge</taxon>
    </lineage>
</organism>
<dbReference type="Proteomes" id="UP000838756">
    <property type="component" value="Unassembled WGS sequence"/>
</dbReference>
<reference evidence="1" key="1">
    <citation type="submission" date="2022-03" db="EMBL/GenBank/DDBJ databases">
        <authorList>
            <person name="Lindestad O."/>
        </authorList>
    </citation>
    <scope>NUCLEOTIDE SEQUENCE</scope>
</reference>
<dbReference type="EMBL" id="CAKXAJ010020551">
    <property type="protein sequence ID" value="CAH2223210.1"/>
    <property type="molecule type" value="Genomic_DNA"/>
</dbReference>
<protein>
    <submittedName>
        <fullName evidence="1">Jg2406 protein</fullName>
    </submittedName>
</protein>
<keyword evidence="2" id="KW-1185">Reference proteome</keyword>
<comment type="caution">
    <text evidence="1">The sequence shown here is derived from an EMBL/GenBank/DDBJ whole genome shotgun (WGS) entry which is preliminary data.</text>
</comment>
<name>A0A8S4QWG8_9NEOP</name>
<sequence length="41" mass="4692">DDDFEIGENQLSSSFERQVIEADDHNPPMRLEVCSHFSSPI</sequence>
<gene>
    <name evidence="1" type="primary">jg2406</name>
    <name evidence="1" type="ORF">PAEG_LOCUS6804</name>
</gene>